<dbReference type="Gene3D" id="3.30.420.10">
    <property type="entry name" value="Ribonuclease H-like superfamily/Ribonuclease H"/>
    <property type="match status" value="1"/>
</dbReference>
<evidence type="ECO:0000313" key="1">
    <source>
        <dbReference type="EMBL" id="KAJ7383607.1"/>
    </source>
</evidence>
<reference evidence="1" key="1">
    <citation type="submission" date="2023-01" db="EMBL/GenBank/DDBJ databases">
        <title>Genome assembly of the deep-sea coral Lophelia pertusa.</title>
        <authorList>
            <person name="Herrera S."/>
            <person name="Cordes E."/>
        </authorList>
    </citation>
    <scope>NUCLEOTIDE SEQUENCE</scope>
    <source>
        <strain evidence="1">USNM1676648</strain>
        <tissue evidence="1">Polyp</tissue>
    </source>
</reference>
<sequence>MNCIPLSLRAMCAIFLHQRHPRLQRSLFMSKENLTGPKEDLIGSKEDFTDREILYAATDAWASLRVYEEMKRTAEVLGIPLSPPLKSTMDVFRKKYNRSNRRKMNKDWTMGKCRNF</sequence>
<name>A0A9X0D1E6_9CNID</name>
<proteinExistence type="predicted"/>
<dbReference type="Proteomes" id="UP001163046">
    <property type="component" value="Unassembled WGS sequence"/>
</dbReference>
<dbReference type="EMBL" id="MU825896">
    <property type="protein sequence ID" value="KAJ7383607.1"/>
    <property type="molecule type" value="Genomic_DNA"/>
</dbReference>
<dbReference type="AlphaFoldDB" id="A0A9X0D1E6"/>
<accession>A0A9X0D1E6</accession>
<protein>
    <submittedName>
        <fullName evidence="1">Uncharacterized protein</fullName>
    </submittedName>
</protein>
<dbReference type="GO" id="GO:0003676">
    <property type="term" value="F:nucleic acid binding"/>
    <property type="evidence" value="ECO:0007669"/>
    <property type="project" value="InterPro"/>
</dbReference>
<evidence type="ECO:0000313" key="2">
    <source>
        <dbReference type="Proteomes" id="UP001163046"/>
    </source>
</evidence>
<organism evidence="1 2">
    <name type="scientific">Desmophyllum pertusum</name>
    <dbReference type="NCBI Taxonomy" id="174260"/>
    <lineage>
        <taxon>Eukaryota</taxon>
        <taxon>Metazoa</taxon>
        <taxon>Cnidaria</taxon>
        <taxon>Anthozoa</taxon>
        <taxon>Hexacorallia</taxon>
        <taxon>Scleractinia</taxon>
        <taxon>Caryophylliina</taxon>
        <taxon>Caryophylliidae</taxon>
        <taxon>Desmophyllum</taxon>
    </lineage>
</organism>
<comment type="caution">
    <text evidence="1">The sequence shown here is derived from an EMBL/GenBank/DDBJ whole genome shotgun (WGS) entry which is preliminary data.</text>
</comment>
<keyword evidence="2" id="KW-1185">Reference proteome</keyword>
<dbReference type="OrthoDB" id="5989985at2759"/>
<dbReference type="InterPro" id="IPR036397">
    <property type="entry name" value="RNaseH_sf"/>
</dbReference>
<gene>
    <name evidence="1" type="ORF">OS493_026792</name>
</gene>